<feature type="transmembrane region" description="Helical" evidence="5">
    <location>
        <begin position="226"/>
        <end position="248"/>
    </location>
</feature>
<evidence type="ECO:0000259" key="6">
    <source>
        <dbReference type="PROSITE" id="PS50931"/>
    </source>
</evidence>
<dbReference type="FunFam" id="1.10.10.10:FF:000001">
    <property type="entry name" value="LysR family transcriptional regulator"/>
    <property type="match status" value="1"/>
</dbReference>
<keyword evidence="8" id="KW-1185">Reference proteome</keyword>
<sequence>MVQSAGRVTLWGVEAFAATADEGAVSAAAKRLGASPSAISQQIAGLETALGVQLMDRTTRPVTLTPAGKIFLRRARKILTEAQLAKAELAGNDLSALTDFRLGVIEDFDADVTPRLLAQMAGDLQTCQFLLETGASHRLIDQLDARALDVVVTADTATPPSWMEVHPLLEEPFIAATPDGFDSAEAAMAELPLIQYSARHVMGRQILAHLERHNLAPPHRFELDSYHAILAMVAAGLGWAILTPLGYLRAHRFRGATRAHPLPFAPLSRQISLNARQGVLGEMPAQMAGRLRPILDEMIVAPATHDMPWLKGRLKLL</sequence>
<feature type="domain" description="HTH lysR-type" evidence="6">
    <location>
        <begin position="14"/>
        <end position="65"/>
    </location>
</feature>
<keyword evidence="3" id="KW-0238">DNA-binding</keyword>
<dbReference type="EMBL" id="JFKE01000010">
    <property type="protein sequence ID" value="KAJ54160.1"/>
    <property type="molecule type" value="Genomic_DNA"/>
</dbReference>
<dbReference type="PANTHER" id="PTHR30126:SF40">
    <property type="entry name" value="HTH-TYPE TRANSCRIPTIONAL REGULATOR GLTR"/>
    <property type="match status" value="1"/>
</dbReference>
<dbReference type="PROSITE" id="PS50931">
    <property type="entry name" value="HTH_LYSR"/>
    <property type="match status" value="1"/>
</dbReference>
<evidence type="ECO:0000256" key="5">
    <source>
        <dbReference type="SAM" id="Phobius"/>
    </source>
</evidence>
<evidence type="ECO:0000256" key="2">
    <source>
        <dbReference type="ARBA" id="ARBA00023015"/>
    </source>
</evidence>
<dbReference type="Gene3D" id="1.10.10.10">
    <property type="entry name" value="Winged helix-like DNA-binding domain superfamily/Winged helix DNA-binding domain"/>
    <property type="match status" value="1"/>
</dbReference>
<dbReference type="Gene3D" id="3.40.190.10">
    <property type="entry name" value="Periplasmic binding protein-like II"/>
    <property type="match status" value="2"/>
</dbReference>
<dbReference type="InterPro" id="IPR036388">
    <property type="entry name" value="WH-like_DNA-bd_sf"/>
</dbReference>
<dbReference type="InterPro" id="IPR005119">
    <property type="entry name" value="LysR_subst-bd"/>
</dbReference>
<dbReference type="Pfam" id="PF03466">
    <property type="entry name" value="LysR_substrate"/>
    <property type="match status" value="1"/>
</dbReference>
<dbReference type="Proteomes" id="UP000026249">
    <property type="component" value="Unassembled WGS sequence"/>
</dbReference>
<dbReference type="SUPFAM" id="SSF53850">
    <property type="entry name" value="Periplasmic binding protein-like II"/>
    <property type="match status" value="1"/>
</dbReference>
<gene>
    <name evidence="7" type="ORF">ACMU_03500</name>
</gene>
<evidence type="ECO:0000256" key="3">
    <source>
        <dbReference type="ARBA" id="ARBA00023125"/>
    </source>
</evidence>
<keyword evidence="4" id="KW-0804">Transcription</keyword>
<dbReference type="InterPro" id="IPR036390">
    <property type="entry name" value="WH_DNA-bd_sf"/>
</dbReference>
<dbReference type="Pfam" id="PF00126">
    <property type="entry name" value="HTH_1"/>
    <property type="match status" value="1"/>
</dbReference>
<keyword evidence="5" id="KW-1133">Transmembrane helix</keyword>
<evidence type="ECO:0000313" key="7">
    <source>
        <dbReference type="EMBL" id="KAJ54160.1"/>
    </source>
</evidence>
<dbReference type="SUPFAM" id="SSF46785">
    <property type="entry name" value="Winged helix' DNA-binding domain"/>
    <property type="match status" value="1"/>
</dbReference>
<dbReference type="InterPro" id="IPR000847">
    <property type="entry name" value="LysR_HTH_N"/>
</dbReference>
<comment type="caution">
    <text evidence="7">The sequence shown here is derived from an EMBL/GenBank/DDBJ whole genome shotgun (WGS) entry which is preliminary data.</text>
</comment>
<dbReference type="PANTHER" id="PTHR30126">
    <property type="entry name" value="HTH-TYPE TRANSCRIPTIONAL REGULATOR"/>
    <property type="match status" value="1"/>
</dbReference>
<dbReference type="OrthoDB" id="7776850at2"/>
<comment type="similarity">
    <text evidence="1">Belongs to the LysR transcriptional regulatory family.</text>
</comment>
<evidence type="ECO:0000313" key="8">
    <source>
        <dbReference type="Proteomes" id="UP000026249"/>
    </source>
</evidence>
<dbReference type="GO" id="GO:0003700">
    <property type="term" value="F:DNA-binding transcription factor activity"/>
    <property type="evidence" value="ECO:0007669"/>
    <property type="project" value="InterPro"/>
</dbReference>
<protein>
    <submittedName>
        <fullName evidence="7">LysR family transcriptional regulator</fullName>
    </submittedName>
</protein>
<keyword evidence="5" id="KW-0472">Membrane</keyword>
<name>A0A037ZH62_9RHOB</name>
<evidence type="ECO:0000256" key="1">
    <source>
        <dbReference type="ARBA" id="ARBA00009437"/>
    </source>
</evidence>
<dbReference type="AlphaFoldDB" id="A0A037ZH62"/>
<accession>A0A037ZH62</accession>
<dbReference type="CDD" id="cd05466">
    <property type="entry name" value="PBP2_LTTR_substrate"/>
    <property type="match status" value="1"/>
</dbReference>
<dbReference type="GO" id="GO:0000976">
    <property type="term" value="F:transcription cis-regulatory region binding"/>
    <property type="evidence" value="ECO:0007669"/>
    <property type="project" value="TreeGrafter"/>
</dbReference>
<organism evidence="7 8">
    <name type="scientific">Actibacterium mucosum KCTC 23349</name>
    <dbReference type="NCBI Taxonomy" id="1454373"/>
    <lineage>
        <taxon>Bacteria</taxon>
        <taxon>Pseudomonadati</taxon>
        <taxon>Pseudomonadota</taxon>
        <taxon>Alphaproteobacteria</taxon>
        <taxon>Rhodobacterales</taxon>
        <taxon>Roseobacteraceae</taxon>
        <taxon>Actibacterium</taxon>
    </lineage>
</organism>
<evidence type="ECO:0000256" key="4">
    <source>
        <dbReference type="ARBA" id="ARBA00023163"/>
    </source>
</evidence>
<keyword evidence="5" id="KW-0812">Transmembrane</keyword>
<keyword evidence="2" id="KW-0805">Transcription regulation</keyword>
<dbReference type="STRING" id="1454373.ACMU_03500"/>
<dbReference type="RefSeq" id="WP_035262140.1">
    <property type="nucleotide sequence ID" value="NZ_JFKE01000010.1"/>
</dbReference>
<proteinExistence type="inferred from homology"/>
<reference evidence="7 8" key="1">
    <citation type="submission" date="2014-03" db="EMBL/GenBank/DDBJ databases">
        <title>Draft Genome Sequence of Actibacterium mucosum KCTC 23349, a Marine Alphaproteobacterium with Complex Ionic Requirements Isolated from Mediterranean Seawater at Malvarrosa Beach, Valencia, Spain.</title>
        <authorList>
            <person name="Arahal D.R."/>
            <person name="Shao Z."/>
            <person name="Lai Q."/>
            <person name="Pujalte M.J."/>
        </authorList>
    </citation>
    <scope>NUCLEOTIDE SEQUENCE [LARGE SCALE GENOMIC DNA]</scope>
    <source>
        <strain evidence="7 8">KCTC 23349</strain>
    </source>
</reference>